<gene>
    <name evidence="1" type="ORF">SALINJAH_152</name>
</gene>
<evidence type="ECO:0000313" key="2">
    <source>
        <dbReference type="Proteomes" id="UP000203219"/>
    </source>
</evidence>
<reference evidence="2" key="1">
    <citation type="submission" date="2016-04" db="EMBL/GenBank/DDBJ databases">
        <authorList>
            <person name="Adebesin M.O."/>
            <person name="Ahama K."/>
            <person name="Alekasir E.M."/>
            <person name="Ali S."/>
            <person name="Aligholizadeh E."/>
            <person name="Allison J.M."/>
            <person name="Alzaher A."/>
            <person name="Andaya C.D."/>
            <person name="Asfaw S."/>
            <person name="Bansal N."/>
            <person name="Beauchard M.A."/>
            <person name="Betancourt K.A."/>
            <person name="Bhatia B."/>
            <person name="Boretti N.A."/>
            <person name="Brondi J.N."/>
            <person name="Byrd C.E."/>
            <person name="Cao A."/>
            <person name="Cardosa E.A."/>
            <person name="Carter A."/>
            <person name="Chen S."/>
            <person name="Chen Y."/>
            <person name="Clara V.K."/>
            <person name="Cobuzzi M."/>
            <person name="Conn O.L."/>
            <person name="Crosby I.A."/>
            <person name="Daly S.B."/>
            <person name="Depaz I.X."/>
            <person name="Dhaurali S."/>
            <person name="Dowdy K.M."/>
            <person name="Edokobi N.B."/>
            <person name="Ekanayake A.B."/>
            <person name="Ekekwe S.O."/>
            <person name="Emond M.A."/>
            <person name="Endres L."/>
            <person name="Eng S."/>
            <person name="Felkoski S.A."/>
            <person name="Gant C.D."/>
            <person name="Gaskin B."/>
            <person name="Gondal S."/>
            <person name="Gutmann J."/>
            <person name="Ha T.-A."/>
            <person name="Habteyes H."/>
            <person name="Hariri O."/>
            <person name="Healey R.M."/>
            <person name="Heins J.L."/>
            <person name="Henderson A.L."/>
            <person name="Hernandez F.M."/>
            <person name="Hoang P.T."/>
            <person name="Hope K.T."/>
            <person name="Husna A."/>
            <person name="Hussain A."/>
            <person name="Imani O."/>
            <person name="Jackson N.L."/>
            <person name="Jacob V.M."/>
            <person name="Kang C."/>
            <person name="Kantov R.M."/>
            <person name="Kavuru S."/>
            <person name="Kerr M.S."/>
            <person name="Khan O.A."/>
            <person name="Khan T.M."/>
            <person name="King T."/>
            <person name="Kulkarni R."/>
            <person name="Li A."/>
            <person name="Maczka C."/>
            <person name="Maisonet E."/>
            <person name="Majethia P.M."/>
            <person name="Malik D.A."/>
            <person name="Mariam A."/>
            <person name="Marquess E.B."/>
            <person name="Mattison J."/>
            <person name="Mcdonald N."/>
            <person name="Mehr S."/>
            <person name="Mengers S.R."/>
            <person name="Michaels D.P."/>
            <person name="Mondal S."/>
            <person name="Monney D.B."/>
            <person name="Nakhleh S.I."/>
            <person name="Ndubuizu N.C."/>
            <person name="Nguyen A.H."/>
            <person name="Nguyen K.M."/>
            <person name="Nguyen M.T."/>
            <person name="Nicholas M.L."/>
            <person name="Nimalan J.P."/>
            <person name="O'Connell R.A."/>
            <person name="Odoi E."/>
            <person name="Ojo L."/>
            <person name="Okoye A.E."/>
            <person name="Olateru-Olagbegi O."/>
            <person name="Osei K.V."/>
            <person name="Osei-Tutu A."/>
            <person name="Palilla A.M."/>
            <person name="Pancholi S."/>
            <person name="Park J.H."/>
            <person name="Patel K."/>
            <person name="Patel P."/>
            <person name="Pennington E."/>
            <person name="Peterson R.E."/>
            <person name="Pon J."/>
            <person name="Pourkarim H."/>
            <person name="Reed M.L."/>
            <person name="Rottman V."/>
            <person name="Salazar J."/>
            <person name="Samet S."/>
            <person name="Sendze O."/>
            <person name="Stelmack M.A."/>
            <person name="Stinnett R."/>
            <person name="Tchouaga A.L."/>
            <person name="Thompson E.M."/>
            <person name="Tran N.G."/>
            <person name="Truong T."/>
            <person name="Udo J.A."/>
            <person name="Verona L.T."/>
            <person name="Vu T.-Q."/>
            <person name="Wade J."/>
            <person name="Wang N.Q."/>
            <person name="Waters Z.M."/>
            <person name="Wellman R.J."/>
            <person name="Woldegabreal S."/>
            <person name="Yee A.C."/>
            <person name="Yirefu M."/>
            <person name="Zahangir S."/>
            <person name="Zhai Y."/>
            <person name="Devine C.L."/>
            <person name="Liao K."/>
            <person name="Prasad P.K."/>
            <person name="Ruthenberg K.J."/>
            <person name="Shonk J.A."/>
            <person name="Way M."/>
            <person name="Yousufi H.K."/>
            <person name="Cao L."/>
            <person name="Fox J."/>
            <person name="Hobbs E."/>
            <person name="Kilic S."/>
            <person name="Nunn R."/>
            <person name="Patel R."/>
            <person name="Rubenstein M."/>
            <person name="Cresawn S.G."/>
            <person name="Russell D.A."/>
            <person name="Pope W.H."/>
            <person name="Jacobs-Sera D."/>
            <person name="Hendrix R.W."/>
            <person name="Hatfull G.F."/>
            <person name="Erill I."/>
            <person name="Caruso S.M."/>
        </authorList>
    </citation>
    <scope>NUCLEOTIDE SEQUENCE [LARGE SCALE GENOMIC DNA]</scope>
</reference>
<name>A0A173GC40_9CAUD</name>
<dbReference type="RefSeq" id="YP_009282106.1">
    <property type="nucleotide sequence ID" value="NC_031034.1"/>
</dbReference>
<dbReference type="EMBL" id="KX011169">
    <property type="protein sequence ID" value="ANH50619.1"/>
    <property type="molecule type" value="Genomic_DNA"/>
</dbReference>
<proteinExistence type="predicted"/>
<dbReference type="GeneID" id="29059871"/>
<dbReference type="KEGG" id="vg:29059871"/>
<evidence type="ECO:0000313" key="1">
    <source>
        <dbReference type="EMBL" id="ANH50619.1"/>
    </source>
</evidence>
<organism evidence="1 2">
    <name type="scientific">Bacillus phage SalinJah</name>
    <dbReference type="NCBI Taxonomy" id="1837830"/>
    <lineage>
        <taxon>Viruses</taxon>
        <taxon>Duplodnaviria</taxon>
        <taxon>Heunggongvirae</taxon>
        <taxon>Uroviricota</taxon>
        <taxon>Caudoviricetes</taxon>
        <taxon>Herelleviridae</taxon>
        <taxon>Bastillevirinae</taxon>
        <taxon>Wphvirus</taxon>
        <taxon>Wphvirus BPS13</taxon>
    </lineage>
</organism>
<dbReference type="Proteomes" id="UP000203219">
    <property type="component" value="Segment"/>
</dbReference>
<accession>A0A173GC40</accession>
<protein>
    <submittedName>
        <fullName evidence="1">Uncharacterized protein</fullName>
    </submittedName>
</protein>
<sequence length="70" mass="8175">MVKTYKIIILLHDGTEITDSCPLIDKDMREYVETRFNPFKGMLIGKRFAISKDTIKMIFFEDEAITKGEQ</sequence>